<sequence>MSEVIIDTPPTLVEAKNNLIDKLYVANVINRLREIDERKPNDCKRWFWELVQNAKDSLSQTGQKGVDISVKITDDAFEFSHNGAPFTGKAALALLYKYSEGKTNDSESTGRFGTGFLTTHTLSKIVSISGDMYYDNTKERVIGFRTTMYRNGTTDLELLEGVKQMFNELKFYEPRPYKTTFTYQVRTEDNKMALEMGTENIYDNAVQTMLFCKVVNKIEINNKGVKTIFKRVSNSTEGDLEVINFVVENSESVIKRNFLLCELEEQSEELTRRFKNPRNVRLSAAVEFNENKELVDVKGPSLYCVLPLVGSEKMQFPFLLNSPDFEPESERQGLFLSGKERIEETGCISNTGINRMILKRAIPLYKKFVDHLKKYSYKNIQMVGRGIKTVPELDANFSKEWYTQNYFLPLREVMKNAPIVEGEYGKMPLFKHNTQFVKFPVIEDNKYLSEFYDLFRVFHVGEIPLKYCLEEWTEQLWEECEKTTLKMFLQEIEKCGCVAVMKSKMKIEDEPFDFLNKLLLFVKKVKPEYLTKIKLIPNEKMNFMQYNEDIIDISKVNPILVDIVESLGITNWRDIALNNKITCFTINENRIYTNSKTSTYIDTLVLKVKTQSDDLKK</sequence>
<dbReference type="NCBIfam" id="NF047352">
    <property type="entry name" value="P_loop_sacsin"/>
    <property type="match status" value="1"/>
</dbReference>
<dbReference type="EMBL" id="KB206467">
    <property type="protein sequence ID" value="ELP91508.1"/>
    <property type="molecule type" value="Genomic_DNA"/>
</dbReference>
<gene>
    <name evidence="1" type="ORF">EIN_512010</name>
</gene>
<dbReference type="OrthoDB" id="2154305at2759"/>
<feature type="non-terminal residue" evidence="1">
    <location>
        <position position="617"/>
    </location>
</feature>
<accession>A0A0A1UCV7</accession>
<organism evidence="1 2">
    <name type="scientific">Entamoeba invadens IP1</name>
    <dbReference type="NCBI Taxonomy" id="370355"/>
    <lineage>
        <taxon>Eukaryota</taxon>
        <taxon>Amoebozoa</taxon>
        <taxon>Evosea</taxon>
        <taxon>Archamoebae</taxon>
        <taxon>Mastigamoebida</taxon>
        <taxon>Entamoebidae</taxon>
        <taxon>Entamoeba</taxon>
    </lineage>
</organism>
<reference evidence="1 2" key="1">
    <citation type="submission" date="2012-10" db="EMBL/GenBank/DDBJ databases">
        <authorList>
            <person name="Zafar N."/>
            <person name="Inman J."/>
            <person name="Hall N."/>
            <person name="Lorenzi H."/>
            <person name="Caler E."/>
        </authorList>
    </citation>
    <scope>NUCLEOTIDE SEQUENCE [LARGE SCALE GENOMIC DNA]</scope>
    <source>
        <strain evidence="1 2">IP1</strain>
    </source>
</reference>
<evidence type="ECO:0000313" key="1">
    <source>
        <dbReference type="EMBL" id="ELP91508.1"/>
    </source>
</evidence>
<proteinExistence type="predicted"/>
<dbReference type="AlphaFoldDB" id="A0A0A1UCV7"/>
<dbReference type="RefSeq" id="XP_004258279.1">
    <property type="nucleotide sequence ID" value="XM_004258231.1"/>
</dbReference>
<evidence type="ECO:0000313" key="2">
    <source>
        <dbReference type="Proteomes" id="UP000014680"/>
    </source>
</evidence>
<keyword evidence="2" id="KW-1185">Reference proteome</keyword>
<protein>
    <submittedName>
        <fullName evidence="1">Uncharacterized protein</fullName>
    </submittedName>
</protein>
<dbReference type="SUPFAM" id="SSF55874">
    <property type="entry name" value="ATPase domain of HSP90 chaperone/DNA topoisomerase II/histidine kinase"/>
    <property type="match status" value="1"/>
</dbReference>
<dbReference type="GeneID" id="14890486"/>
<dbReference type="Proteomes" id="UP000014680">
    <property type="component" value="Unassembled WGS sequence"/>
</dbReference>
<dbReference type="KEGG" id="eiv:EIN_512010"/>
<name>A0A0A1UCV7_ENTIV</name>
<dbReference type="InterPro" id="IPR036890">
    <property type="entry name" value="HATPase_C_sf"/>
</dbReference>
<dbReference type="VEuPathDB" id="AmoebaDB:EIN_512010"/>